<dbReference type="InterPro" id="IPR008928">
    <property type="entry name" value="6-hairpin_glycosidase_sf"/>
</dbReference>
<reference evidence="6" key="1">
    <citation type="journal article" date="2019" name="Int. J. Syst. Evol. Microbiol.">
        <title>The Global Catalogue of Microorganisms (GCM) 10K type strain sequencing project: providing services to taxonomists for standard genome sequencing and annotation.</title>
        <authorList>
            <consortium name="The Broad Institute Genomics Platform"/>
            <consortium name="The Broad Institute Genome Sequencing Center for Infectious Disease"/>
            <person name="Wu L."/>
            <person name="Ma J."/>
        </authorList>
    </citation>
    <scope>NUCLEOTIDE SEQUENCE [LARGE SCALE GENOMIC DNA]</scope>
    <source>
        <strain evidence="6">JCM 18303</strain>
    </source>
</reference>
<dbReference type="InterPro" id="IPR004888">
    <property type="entry name" value="Glycoside_hydrolase_63"/>
</dbReference>
<evidence type="ECO:0000256" key="2">
    <source>
        <dbReference type="ARBA" id="ARBA00022801"/>
    </source>
</evidence>
<name>A0ABP9Q7E0_9PSEU</name>
<organism evidence="5 6">
    <name type="scientific">Pseudonocardia eucalypti</name>
    <dbReference type="NCBI Taxonomy" id="648755"/>
    <lineage>
        <taxon>Bacteria</taxon>
        <taxon>Bacillati</taxon>
        <taxon>Actinomycetota</taxon>
        <taxon>Actinomycetes</taxon>
        <taxon>Pseudonocardiales</taxon>
        <taxon>Pseudonocardiaceae</taxon>
        <taxon>Pseudonocardia</taxon>
    </lineage>
</organism>
<evidence type="ECO:0000256" key="3">
    <source>
        <dbReference type="ARBA" id="ARBA00023295"/>
    </source>
</evidence>
<dbReference type="Gene3D" id="1.50.10.10">
    <property type="match status" value="1"/>
</dbReference>
<comment type="caution">
    <text evidence="5">The sequence shown here is derived from an EMBL/GenBank/DDBJ whole genome shotgun (WGS) entry which is preliminary data.</text>
</comment>
<comment type="similarity">
    <text evidence="1">Belongs to the glycosyl hydrolase 63 family.</text>
</comment>
<dbReference type="EMBL" id="BAABJP010000015">
    <property type="protein sequence ID" value="GAA5157880.1"/>
    <property type="molecule type" value="Genomic_DNA"/>
</dbReference>
<evidence type="ECO:0000313" key="6">
    <source>
        <dbReference type="Proteomes" id="UP001428817"/>
    </source>
</evidence>
<accession>A0ABP9Q7E0</accession>
<evidence type="ECO:0000259" key="4">
    <source>
        <dbReference type="Pfam" id="PF22422"/>
    </source>
</evidence>
<dbReference type="Pfam" id="PF22422">
    <property type="entry name" value="MGH1-like_GH"/>
    <property type="match status" value="1"/>
</dbReference>
<dbReference type="InterPro" id="IPR012341">
    <property type="entry name" value="6hp_glycosidase-like_sf"/>
</dbReference>
<feature type="domain" description="Mannosylglycerate hydrolase MGH1-like glycoside hydrolase" evidence="4">
    <location>
        <begin position="35"/>
        <end position="423"/>
    </location>
</feature>
<gene>
    <name evidence="5" type="ORF">GCM10023321_36780</name>
</gene>
<keyword evidence="2" id="KW-0378">Hydrolase</keyword>
<proteinExistence type="inferred from homology"/>
<dbReference type="Proteomes" id="UP001428817">
    <property type="component" value="Unassembled WGS sequence"/>
</dbReference>
<keyword evidence="6" id="KW-1185">Reference proteome</keyword>
<dbReference type="InterPro" id="IPR054491">
    <property type="entry name" value="MGH1-like_GH"/>
</dbReference>
<keyword evidence="3" id="KW-0326">Glycosidase</keyword>
<sequence>MTSVHYPEPTLAARAARVLRDNDTGSVITAAPRLYPHMWSWDAAFISIGLAHLHVRRAIAELDTLFAAQWADGMVPHIVFTGRDGYFPGPDRWGVPDPAPGVRTSGICQPPIHAIAVRRVLDIARAGAPEDAEAAERFVSRVWEPLLAWHRWLARYRVDAGTGLVTIVHGWESGMDNSPRWDAPYAAVRPGPDLPPYTREDLHRADPGERPTDAEYDRYLWLIEGMRRVGYDAARVVATSEFLVGDVFITGLFALANDVLAELGESLGHETAEVRGWASGARAAVAAARSPSTGLARDYDLRAGRWLDTETIAGFAPLLCDSGAELFELWDSPRWAGNPDLVVPIPPSTSPSATGFDPRRYWRGPQWPVLAWLFGWSFRRHGWAHRAAALREAGIRLTDGGAFGEYYHPFTGEPLGSADQSWTAAVVLDWVCA</sequence>
<evidence type="ECO:0000256" key="1">
    <source>
        <dbReference type="ARBA" id="ARBA00010833"/>
    </source>
</evidence>
<protein>
    <recommendedName>
        <fullName evidence="4">Mannosylglycerate hydrolase MGH1-like glycoside hydrolase domain-containing protein</fullName>
    </recommendedName>
</protein>
<dbReference type="PANTHER" id="PTHR10412:SF11">
    <property type="entry name" value="MANNOSYL-OLIGOSACCHARIDE GLUCOSIDASE"/>
    <property type="match status" value="1"/>
</dbReference>
<dbReference type="PANTHER" id="PTHR10412">
    <property type="entry name" value="MANNOSYL-OLIGOSACCHARIDE GLUCOSIDASE"/>
    <property type="match status" value="1"/>
</dbReference>
<dbReference type="SUPFAM" id="SSF48208">
    <property type="entry name" value="Six-hairpin glycosidases"/>
    <property type="match status" value="1"/>
</dbReference>
<evidence type="ECO:0000313" key="5">
    <source>
        <dbReference type="EMBL" id="GAA5157880.1"/>
    </source>
</evidence>